<evidence type="ECO:0000256" key="2">
    <source>
        <dbReference type="SAM" id="SignalP"/>
    </source>
</evidence>
<dbReference type="Proteomes" id="UP000217257">
    <property type="component" value="Chromosome"/>
</dbReference>
<sequence length="259" mass="29031">MRVSSLPLLALLLWAPVSRAEQELAVYPGTVHTRIGNDLLIDGQYHRMAYFTTKDSLEKVAKYFQGYWRKQGYPVVVEGDLKNEAVVSAFYTREGLQRAVVLRAERDRTVGFTVLKDLWLYEKPPDAGKGRFIQIEGSLFSADVGSRDEAGSTQHRTQVVERGLDEVRQEIVSKMSATGYKPVRESGGKLDGQRNIVLEFTRGAEQAITTLVELAPSQVAVSQSWVGTDRPDGMPNADAVRQAREAHAREVQQRREKKP</sequence>
<proteinExistence type="predicted"/>
<accession>A0A250JAJ8</accession>
<gene>
    <name evidence="3" type="ORF">CYFUS_006054</name>
</gene>
<protein>
    <recommendedName>
        <fullName evidence="5">Lipoprotein</fullName>
    </recommendedName>
</protein>
<dbReference type="KEGG" id="cfus:CYFUS_006054"/>
<evidence type="ECO:0000313" key="3">
    <source>
        <dbReference type="EMBL" id="ATB40603.1"/>
    </source>
</evidence>
<dbReference type="EMBL" id="CP022098">
    <property type="protein sequence ID" value="ATB40603.1"/>
    <property type="molecule type" value="Genomic_DNA"/>
</dbReference>
<evidence type="ECO:0000256" key="1">
    <source>
        <dbReference type="SAM" id="MobiDB-lite"/>
    </source>
</evidence>
<feature type="compositionally biased region" description="Basic and acidic residues" evidence="1">
    <location>
        <begin position="241"/>
        <end position="259"/>
    </location>
</feature>
<name>A0A250JAJ8_9BACT</name>
<dbReference type="AlphaFoldDB" id="A0A250JAJ8"/>
<feature type="region of interest" description="Disordered" evidence="1">
    <location>
        <begin position="225"/>
        <end position="259"/>
    </location>
</feature>
<dbReference type="RefSeq" id="WP_232536909.1">
    <property type="nucleotide sequence ID" value="NZ_CP022098.1"/>
</dbReference>
<reference evidence="3 4" key="1">
    <citation type="submission" date="2017-06" db="EMBL/GenBank/DDBJ databases">
        <title>Sequencing and comparative analysis of myxobacterial genomes.</title>
        <authorList>
            <person name="Rupp O."/>
            <person name="Goesmann A."/>
            <person name="Sogaard-Andersen L."/>
        </authorList>
    </citation>
    <scope>NUCLEOTIDE SEQUENCE [LARGE SCALE GENOMIC DNA]</scope>
    <source>
        <strain evidence="3 4">DSM 52655</strain>
    </source>
</reference>
<organism evidence="3 4">
    <name type="scientific">Cystobacter fuscus</name>
    <dbReference type="NCBI Taxonomy" id="43"/>
    <lineage>
        <taxon>Bacteria</taxon>
        <taxon>Pseudomonadati</taxon>
        <taxon>Myxococcota</taxon>
        <taxon>Myxococcia</taxon>
        <taxon>Myxococcales</taxon>
        <taxon>Cystobacterineae</taxon>
        <taxon>Archangiaceae</taxon>
        <taxon>Cystobacter</taxon>
    </lineage>
</organism>
<evidence type="ECO:0000313" key="4">
    <source>
        <dbReference type="Proteomes" id="UP000217257"/>
    </source>
</evidence>
<feature type="chain" id="PRO_5013304284" description="Lipoprotein" evidence="2">
    <location>
        <begin position="21"/>
        <end position="259"/>
    </location>
</feature>
<feature type="signal peptide" evidence="2">
    <location>
        <begin position="1"/>
        <end position="20"/>
    </location>
</feature>
<evidence type="ECO:0008006" key="5">
    <source>
        <dbReference type="Google" id="ProtNLM"/>
    </source>
</evidence>
<keyword evidence="2" id="KW-0732">Signal</keyword>